<protein>
    <recommendedName>
        <fullName evidence="3">DUF3168 domain-containing protein</fullName>
    </recommendedName>
</protein>
<name>A0A6G9YK73_9NOCA</name>
<reference evidence="1 2" key="1">
    <citation type="journal article" date="2019" name="ACS Chem. Biol.">
        <title>Identification and Mobilization of a Cryptic Antibiotic Biosynthesis Gene Locus from a Human-Pathogenic Nocardia Isolate.</title>
        <authorList>
            <person name="Herisse M."/>
            <person name="Ishida K."/>
            <person name="Porter J.L."/>
            <person name="Howden B."/>
            <person name="Hertweck C."/>
            <person name="Stinear T.P."/>
            <person name="Pidot S.J."/>
        </authorList>
    </citation>
    <scope>NUCLEOTIDE SEQUENCE [LARGE SCALE GENOMIC DNA]</scope>
    <source>
        <strain evidence="1 2">AUSMDU00012717</strain>
    </source>
</reference>
<dbReference type="Proteomes" id="UP000503540">
    <property type="component" value="Chromosome"/>
</dbReference>
<gene>
    <name evidence="1" type="ORF">F5544_28685</name>
</gene>
<dbReference type="AlphaFoldDB" id="A0A6G9YK73"/>
<proteinExistence type="predicted"/>
<evidence type="ECO:0000313" key="2">
    <source>
        <dbReference type="Proteomes" id="UP000503540"/>
    </source>
</evidence>
<evidence type="ECO:0000313" key="1">
    <source>
        <dbReference type="EMBL" id="QIS13588.1"/>
    </source>
</evidence>
<evidence type="ECO:0008006" key="3">
    <source>
        <dbReference type="Google" id="ProtNLM"/>
    </source>
</evidence>
<organism evidence="1 2">
    <name type="scientific">Nocardia arthritidis</name>
    <dbReference type="NCBI Taxonomy" id="228602"/>
    <lineage>
        <taxon>Bacteria</taxon>
        <taxon>Bacillati</taxon>
        <taxon>Actinomycetota</taxon>
        <taxon>Actinomycetes</taxon>
        <taxon>Mycobacteriales</taxon>
        <taxon>Nocardiaceae</taxon>
        <taxon>Nocardia</taxon>
    </lineage>
</organism>
<dbReference type="Pfam" id="PF12691">
    <property type="entry name" value="Phage_tail_terminator_6"/>
    <property type="match status" value="1"/>
</dbReference>
<dbReference type="KEGG" id="nah:F5544_28685"/>
<accession>A0A6G9YK73</accession>
<dbReference type="EMBL" id="CP046172">
    <property type="protein sequence ID" value="QIS13588.1"/>
    <property type="molecule type" value="Genomic_DNA"/>
</dbReference>
<dbReference type="InterPro" id="IPR024411">
    <property type="entry name" value="Tail_terminator_phage"/>
</dbReference>
<keyword evidence="2" id="KW-1185">Reference proteome</keyword>
<sequence>MTLLEEVAKLLQELGLGVYEPVGNRDVFLYALPPTPDAALVLTRAAGRESDAHLPYDEPVVQIGVRGPKTGAPDSEARAQAIYDALHGLGERALAGGTRLVLAVGTDGGPVYQTRDGDGRDQWIVNMRMELYRPGGNRPQT</sequence>
<dbReference type="RefSeq" id="WP_167476105.1">
    <property type="nucleotide sequence ID" value="NZ_CP046172.1"/>
</dbReference>